<name>A0A5E8AYS2_9ASCO</name>
<dbReference type="InterPro" id="IPR013219">
    <property type="entry name" value="Ribosomal_mS33"/>
</dbReference>
<evidence type="ECO:0000256" key="3">
    <source>
        <dbReference type="ARBA" id="ARBA00022980"/>
    </source>
</evidence>
<dbReference type="RefSeq" id="XP_031850986.1">
    <property type="nucleotide sequence ID" value="XM_031995095.1"/>
</dbReference>
<dbReference type="GO" id="GO:0005840">
    <property type="term" value="C:ribosome"/>
    <property type="evidence" value="ECO:0007669"/>
    <property type="project" value="UniProtKB-KW"/>
</dbReference>
<comment type="similarity">
    <text evidence="2">Belongs to the mitochondrion-specific ribosomal protein mS33 family.</text>
</comment>
<comment type="subcellular location">
    <subcellularLocation>
        <location evidence="1">Mitochondrion</location>
    </subcellularLocation>
</comment>
<evidence type="ECO:0000256" key="5">
    <source>
        <dbReference type="ARBA" id="ARBA00023274"/>
    </source>
</evidence>
<evidence type="ECO:0000256" key="2">
    <source>
        <dbReference type="ARBA" id="ARBA00008970"/>
    </source>
</evidence>
<dbReference type="EMBL" id="CABVLU010000001">
    <property type="protein sequence ID" value="VVT44302.1"/>
    <property type="molecule type" value="Genomic_DNA"/>
</dbReference>
<evidence type="ECO:0000256" key="6">
    <source>
        <dbReference type="ARBA" id="ARBA00035132"/>
    </source>
</evidence>
<evidence type="ECO:0000256" key="7">
    <source>
        <dbReference type="SAM" id="MobiDB-lite"/>
    </source>
</evidence>
<dbReference type="AlphaFoldDB" id="A0A5E8AYS2"/>
<evidence type="ECO:0000256" key="4">
    <source>
        <dbReference type="ARBA" id="ARBA00023128"/>
    </source>
</evidence>
<evidence type="ECO:0000313" key="9">
    <source>
        <dbReference type="Proteomes" id="UP000398389"/>
    </source>
</evidence>
<keyword evidence="5" id="KW-0687">Ribonucleoprotein</keyword>
<sequence>MSSSAFGPSKARLLELSQLSKRIFRESFNPDQVRRGSRVLRAPLKGPVIQDYYMPNNFLKFKYLKKEFPELYLVDAKEQYRLHINQDRRRRGKGAPQKKSEPPAEDKSGKKKK</sequence>
<feature type="compositionally biased region" description="Basic and acidic residues" evidence="7">
    <location>
        <begin position="98"/>
        <end position="113"/>
    </location>
</feature>
<proteinExistence type="inferred from homology"/>
<dbReference type="OrthoDB" id="2257454at2759"/>
<evidence type="ECO:0000256" key="1">
    <source>
        <dbReference type="ARBA" id="ARBA00004173"/>
    </source>
</evidence>
<accession>A0A5E8AYS2</accession>
<reference evidence="8 9" key="1">
    <citation type="submission" date="2019-09" db="EMBL/GenBank/DDBJ databases">
        <authorList>
            <person name="Brejova B."/>
        </authorList>
    </citation>
    <scope>NUCLEOTIDE SEQUENCE [LARGE SCALE GENOMIC DNA]</scope>
</reference>
<feature type="region of interest" description="Disordered" evidence="7">
    <location>
        <begin position="83"/>
        <end position="113"/>
    </location>
</feature>
<dbReference type="GO" id="GO:1990904">
    <property type="term" value="C:ribonucleoprotein complex"/>
    <property type="evidence" value="ECO:0007669"/>
    <property type="project" value="UniProtKB-KW"/>
</dbReference>
<dbReference type="GeneID" id="43579195"/>
<keyword evidence="4" id="KW-0496">Mitochondrion</keyword>
<dbReference type="PANTHER" id="PTHR13362">
    <property type="entry name" value="MITOCHONDRIAL RIBOSOMAL PROTEIN S33"/>
    <property type="match status" value="1"/>
</dbReference>
<dbReference type="Proteomes" id="UP000398389">
    <property type="component" value="Unassembled WGS sequence"/>
</dbReference>
<organism evidence="8 9">
    <name type="scientific">Magnusiomyces paraingens</name>
    <dbReference type="NCBI Taxonomy" id="2606893"/>
    <lineage>
        <taxon>Eukaryota</taxon>
        <taxon>Fungi</taxon>
        <taxon>Dikarya</taxon>
        <taxon>Ascomycota</taxon>
        <taxon>Saccharomycotina</taxon>
        <taxon>Dipodascomycetes</taxon>
        <taxon>Dipodascales</taxon>
        <taxon>Dipodascaceae</taxon>
        <taxon>Magnusiomyces</taxon>
    </lineage>
</organism>
<gene>
    <name evidence="8" type="ORF">SAPINGB_P000371</name>
</gene>
<dbReference type="PANTHER" id="PTHR13362:SF2">
    <property type="entry name" value="SMALL RIBOSOMAL SUBUNIT PROTEIN MS33"/>
    <property type="match status" value="1"/>
</dbReference>
<keyword evidence="3" id="KW-0689">Ribosomal protein</keyword>
<protein>
    <recommendedName>
        <fullName evidence="6">Small ribosomal subunit protein mS33</fullName>
    </recommendedName>
</protein>
<dbReference type="Pfam" id="PF08293">
    <property type="entry name" value="MRP-S33"/>
    <property type="match status" value="1"/>
</dbReference>
<evidence type="ECO:0000313" key="8">
    <source>
        <dbReference type="EMBL" id="VVT44302.1"/>
    </source>
</evidence>
<keyword evidence="9" id="KW-1185">Reference proteome</keyword>
<dbReference type="GO" id="GO:0005739">
    <property type="term" value="C:mitochondrion"/>
    <property type="evidence" value="ECO:0007669"/>
    <property type="project" value="UniProtKB-SubCell"/>
</dbReference>